<evidence type="ECO:0000313" key="2">
    <source>
        <dbReference type="EMBL" id="MFC1430607.1"/>
    </source>
</evidence>
<evidence type="ECO:0000259" key="1">
    <source>
        <dbReference type="Pfam" id="PF18156"/>
    </source>
</evidence>
<dbReference type="Proteomes" id="UP001592530">
    <property type="component" value="Unassembled WGS sequence"/>
</dbReference>
<protein>
    <recommendedName>
        <fullName evidence="1">pPIWI-RE three-gene island domain-containing protein</fullName>
    </recommendedName>
</protein>
<accession>A0ABV6WXH1</accession>
<gene>
    <name evidence="2" type="ORF">ACEZDB_07995</name>
</gene>
<proteinExistence type="predicted"/>
<dbReference type="Pfam" id="PF18156">
    <property type="entry name" value="pPIWI_RE_Y"/>
    <property type="match status" value="1"/>
</dbReference>
<dbReference type="InterPro" id="IPR041191">
    <property type="entry name" value="pPIWI_RE_Y"/>
</dbReference>
<feature type="domain" description="pPIWI-RE three-gene island" evidence="1">
    <location>
        <begin position="25"/>
        <end position="161"/>
    </location>
</feature>
<evidence type="ECO:0000313" key="3">
    <source>
        <dbReference type="Proteomes" id="UP001592530"/>
    </source>
</evidence>
<name>A0ABV6WXH1_9ACTN</name>
<comment type="caution">
    <text evidence="2">The sequence shown here is derived from an EMBL/GenBank/DDBJ whole genome shotgun (WGS) entry which is preliminary data.</text>
</comment>
<dbReference type="RefSeq" id="WP_380550339.1">
    <property type="nucleotide sequence ID" value="NZ_JBHEZY010000002.1"/>
</dbReference>
<sequence>MTAGAAATSAPAAGAPDPGPEGVALFQELAGVVAVLGEYRGLRSFRLPYPPEAQQALDRTVLHCLAMGAPPPRSLPELLEWCRHRSATDPLFRVPASLVTPDATLVHEVGLMPTRSCLELDSHGPSGGVEREAVELMAGLEAHGGGRFRQIRAFLVRHPTVHGHDRFGGGWNRAVWALVKDLYHPLPEALVAGGTLLRCGTCRLPALLRGRAVPEQGPPFSGPDTWCEGETCPHRVRMELVRDPGQVLLLRRSLRQYLVLPGRTEAAALAALDRAGIGYESLPGLLGAYRRTGQGTHRDRVIQVYDRRQPALLADRLARTAVASGVTLVVVPEAAADTGYRDTFTLALPYGLRDRVRLTTPSELVRDVKGVDDDA</sequence>
<reference evidence="2 3" key="1">
    <citation type="submission" date="2024-09" db="EMBL/GenBank/DDBJ databases">
        <authorList>
            <person name="Lee S.D."/>
        </authorList>
    </citation>
    <scope>NUCLEOTIDE SEQUENCE [LARGE SCALE GENOMIC DNA]</scope>
    <source>
        <strain evidence="2 3">N1-3</strain>
    </source>
</reference>
<organism evidence="2 3">
    <name type="scientific">Streptacidiphilus alkalitolerans</name>
    <dbReference type="NCBI Taxonomy" id="3342712"/>
    <lineage>
        <taxon>Bacteria</taxon>
        <taxon>Bacillati</taxon>
        <taxon>Actinomycetota</taxon>
        <taxon>Actinomycetes</taxon>
        <taxon>Kitasatosporales</taxon>
        <taxon>Streptomycetaceae</taxon>
        <taxon>Streptacidiphilus</taxon>
    </lineage>
</organism>
<dbReference type="EMBL" id="JBHEZY010000002">
    <property type="protein sequence ID" value="MFC1430607.1"/>
    <property type="molecule type" value="Genomic_DNA"/>
</dbReference>